<comment type="caution">
    <text evidence="4">The sequence shown here is derived from an EMBL/GenBank/DDBJ whole genome shotgun (WGS) entry which is preliminary data.</text>
</comment>
<feature type="domain" description="NAD-dependent epimerase/dehydratase" evidence="3">
    <location>
        <begin position="22"/>
        <end position="274"/>
    </location>
</feature>
<evidence type="ECO:0000313" key="4">
    <source>
        <dbReference type="EMBL" id="VUC35247.1"/>
    </source>
</evidence>
<gene>
    <name evidence="4" type="ORF">CLO192961_LOCUS407973</name>
</gene>
<keyword evidence="1" id="KW-0560">Oxidoreductase</keyword>
<dbReference type="Gene3D" id="3.40.50.720">
    <property type="entry name" value="NAD(P)-binding Rossmann-like Domain"/>
    <property type="match status" value="1"/>
</dbReference>
<evidence type="ECO:0000313" key="5">
    <source>
        <dbReference type="Proteomes" id="UP000766486"/>
    </source>
</evidence>
<dbReference type="InterPro" id="IPR036291">
    <property type="entry name" value="NAD(P)-bd_dom_sf"/>
</dbReference>
<dbReference type="InterPro" id="IPR001509">
    <property type="entry name" value="Epimerase_deHydtase"/>
</dbReference>
<dbReference type="SUPFAM" id="SSF51735">
    <property type="entry name" value="NAD(P)-binding Rossmann-fold domains"/>
    <property type="match status" value="1"/>
</dbReference>
<dbReference type="PANTHER" id="PTHR10366">
    <property type="entry name" value="NAD DEPENDENT EPIMERASE/DEHYDRATASE"/>
    <property type="match status" value="1"/>
</dbReference>
<evidence type="ECO:0000256" key="2">
    <source>
        <dbReference type="ARBA" id="ARBA00023445"/>
    </source>
</evidence>
<dbReference type="Proteomes" id="UP000766486">
    <property type="component" value="Unassembled WGS sequence"/>
</dbReference>
<reference evidence="4 5" key="1">
    <citation type="submission" date="2019-06" db="EMBL/GenBank/DDBJ databases">
        <authorList>
            <person name="Broberg M."/>
        </authorList>
    </citation>
    <scope>NUCLEOTIDE SEQUENCE [LARGE SCALE GENOMIC DNA]</scope>
</reference>
<evidence type="ECO:0000256" key="1">
    <source>
        <dbReference type="ARBA" id="ARBA00023002"/>
    </source>
</evidence>
<accession>A0ABY6UV44</accession>
<sequence length="367" mass="40576">PRDTPPKPSITTTHPIIMSRKVLVTGASGFIAAHIVDALLQSGWDVHATVRSLKNEKKVNPIKALADKEGAKGTLELFEADLLQPGSFSKAMEGCTAVVHTASPCPLPEEVKEPESQLLKPALEGTRNVLESVNQTPSVLRVVITSSEAAARGSNLDIIKAHEDKTVRESHWNDTATIDWLPYAYSKTMAEREAWKMAEAQSRWKLVTILPGVVIGPNLTPDSSSGSLNALGMLMNGTFMMGTPDLPFPPVDVRDVALAHLRALEREEAHGRYLIAYDRSVPWLEMADMLRPAHPSPWKLPKWTIPGFFLRTVGGLLGISRRYVDENLGYHFFMDNSRSIKELGITYRPLEQSLADHCRSWVESQNA</sequence>
<dbReference type="EMBL" id="CABFNS010000908">
    <property type="protein sequence ID" value="VUC35247.1"/>
    <property type="molecule type" value="Genomic_DNA"/>
</dbReference>
<organism evidence="4 5">
    <name type="scientific">Bionectria ochroleuca</name>
    <name type="common">Gliocladium roseum</name>
    <dbReference type="NCBI Taxonomy" id="29856"/>
    <lineage>
        <taxon>Eukaryota</taxon>
        <taxon>Fungi</taxon>
        <taxon>Dikarya</taxon>
        <taxon>Ascomycota</taxon>
        <taxon>Pezizomycotina</taxon>
        <taxon>Sordariomycetes</taxon>
        <taxon>Hypocreomycetidae</taxon>
        <taxon>Hypocreales</taxon>
        <taxon>Bionectriaceae</taxon>
        <taxon>Clonostachys</taxon>
    </lineage>
</organism>
<dbReference type="CDD" id="cd05227">
    <property type="entry name" value="AR_SDR_e"/>
    <property type="match status" value="1"/>
</dbReference>
<proteinExistence type="inferred from homology"/>
<dbReference type="Pfam" id="PF01370">
    <property type="entry name" value="Epimerase"/>
    <property type="match status" value="1"/>
</dbReference>
<dbReference type="PANTHER" id="PTHR10366:SF564">
    <property type="entry name" value="STEROL-4-ALPHA-CARBOXYLATE 3-DEHYDROGENASE, DECARBOXYLATING"/>
    <property type="match status" value="1"/>
</dbReference>
<comment type="similarity">
    <text evidence="2">Belongs to the NAD(P)-dependent epimerase/dehydratase family. Dihydroflavonol-4-reductase subfamily.</text>
</comment>
<dbReference type="InterPro" id="IPR050425">
    <property type="entry name" value="NAD(P)_dehydrat-like"/>
</dbReference>
<evidence type="ECO:0000259" key="3">
    <source>
        <dbReference type="Pfam" id="PF01370"/>
    </source>
</evidence>
<feature type="non-terminal residue" evidence="4">
    <location>
        <position position="1"/>
    </location>
</feature>
<name>A0ABY6UV44_BIOOC</name>
<keyword evidence="5" id="KW-1185">Reference proteome</keyword>
<protein>
    <recommendedName>
        <fullName evidence="3">NAD-dependent epimerase/dehydratase domain-containing protein</fullName>
    </recommendedName>
</protein>